<comment type="subcellular location">
    <subcellularLocation>
        <location evidence="1">Nucleus</location>
    </subcellularLocation>
</comment>
<gene>
    <name evidence="5" type="ORF">NPX13_g2534</name>
</gene>
<evidence type="ECO:0000256" key="1">
    <source>
        <dbReference type="ARBA" id="ARBA00004123"/>
    </source>
</evidence>
<protein>
    <submittedName>
        <fullName evidence="5">Uncharacterized protein</fullName>
    </submittedName>
</protein>
<name>A0A9W8NJW2_9PEZI</name>
<organism evidence="5 6">
    <name type="scientific">Xylaria arbuscula</name>
    <dbReference type="NCBI Taxonomy" id="114810"/>
    <lineage>
        <taxon>Eukaryota</taxon>
        <taxon>Fungi</taxon>
        <taxon>Dikarya</taxon>
        <taxon>Ascomycota</taxon>
        <taxon>Pezizomycotina</taxon>
        <taxon>Sordariomycetes</taxon>
        <taxon>Xylariomycetidae</taxon>
        <taxon>Xylariales</taxon>
        <taxon>Xylariaceae</taxon>
        <taxon>Xylaria</taxon>
    </lineage>
</organism>
<dbReference type="Proteomes" id="UP001148614">
    <property type="component" value="Unassembled WGS sequence"/>
</dbReference>
<comment type="similarity">
    <text evidence="2">Belongs to the NUP186/NUP192/NUP205 family.</text>
</comment>
<comment type="caution">
    <text evidence="5">The sequence shown here is derived from an EMBL/GenBank/DDBJ whole genome shotgun (WGS) entry which is preliminary data.</text>
</comment>
<dbReference type="GO" id="GO:0017056">
    <property type="term" value="F:structural constituent of nuclear pore"/>
    <property type="evidence" value="ECO:0007669"/>
    <property type="project" value="TreeGrafter"/>
</dbReference>
<accession>A0A9W8NJW2</accession>
<dbReference type="EMBL" id="JANPWZ010000269">
    <property type="protein sequence ID" value="KAJ3578030.1"/>
    <property type="molecule type" value="Genomic_DNA"/>
</dbReference>
<sequence>MEAFQALYRDLTIVADALKEDREDRGRAALAQISESPTLEVVADNFQRLLDKPRRKKESRDAVLSGKLSIDDEEWTLNKDFQEIILQVADELDLDEIEAARLALQAEDEEARLGRSRKECALIRFHQQRKYLLSCMLLLLELSKEEDELLADDDGDDLGQLGQYVTQNILRGNIPGAAKSKPRTRFVPACATALADIRTWLQRLSEQVNGAALLGRATELETQETYEFTHINLMQQHELLAVILCYAIERHMAIESDFVNFLREFRRANRYDFFIVHLLPVLGAYITVFGSTEGSGSVEQARKLNAIICEQPEGTTGPLPFLDAAIRCWWIAEYSGWYMEDAAGSVLADIDLDKEDIQRSKQFTEALKDGAFDFLLTVVLDLKTTEWPDPFQTKMRSWIQKRTPTLPPETVPFSTQLQGRMMSKMEMFVDAFISNMPDVLRKLKIEEDEQRQAGQHQQQDIDLERFLLLIAYSYEGRPEAADAFWADPESNLAGFLQWASRRTTTPLQTAFCEMLQCLSDDEETATYAHEFLLDEGHQLRRPSSITWTHILKELEYFVIKARTKPVVVQSSTHRANKLDNERVESEVEVLMLQEAYLRLIAKLASKSEACCAYLLQLANEKLILLLMQAISSAVGHQIRAHAFSALTGLMARKNLAQNHTMWGMVESCFTGFYISPVVSSRVQASATAAPTGSSLMEALFQEMSPNFDDTTSFIQFLTVLASLPGERDVLHDALPYAEDLGTATRTRRGIEPYIDFILGHVFSMRVPECRDISQQRILRYQCLDFALVCISSFNEDLILFGSESNINVDSAIQTKDLETYVSLHPFTRVMEWMYDSRFMKGLLDTIHQNASDIGKAAPDSPLLLGVLRAVELLSKTLALQTTFLDLVRPIVKPQNRVQSRSSFTPTSNGAFASIDDGLMTSLTLISDLGGYCGIGHPNVTMASLKLLEKISTSPRVISAWQSGFPNQTHRNKAIIALEEHGDAQAIAGAFNSELTSPLDFRRQADSPDYHIKIYILDFLYSCLKANPNRPTIAHLLLGFRCLSHSLEIEPGSAFDQRSALFHSLLPIIVELPAHNEDGFMVQWLVALKYKVMRIFKLLWSSSLSSSLVLEELRENDFLFHILLQGLVTQQSSIWDGQEASGPDFLTSPAAQGFVDYLSMRAMALEYIAHELCSVSQGQMPALKRRIFDALGGQIVIEGMEPIAVPSVFEFHDSLPQEDLFVAPPPELKTFGDLDLRACLEEDDDSNAIYNIYKVQEILILRRNEGVKSSEVVLQQDAAQMDAEEETMLLYVAYLNRFTQTQAYSLKLLKAWTRLLMVMTDCNDFKGTNEVSFILQTLQATLPGLEMYGSEKPSTALELARLAKVLLFKLDFTTMSSIDKNSGAVESLISDKLFHLLQICLDAIAKWVANQELRAIYYSLCYRYLSGLLDYSEGASSGLRRTSRTIQSFGEKLLNVVCDDAFGGDPRCQSAALILLTILIQLGKNEGDDYVVEALNKLNFIGILVDSLRNVMEEWMEANRSGKHEAERNVHFQNVYKLIMITFVYRIGNADHQNYLNAKLLLLLQLCQTRQGAKYVLYANVFRTIDHSGLFAVDPELHVEPSDSKALEKHYVLLIKVARIIGVAIVSRGSHNILQGRRFLSDHRMLVTHVLKRSAGIGAGVGKMDPVLAERIGDLAEAFMIIITATGFLDFENQTPTEDPKSAPMLFH</sequence>
<dbReference type="PANTHER" id="PTHR31344:SF0">
    <property type="entry name" value="NUCLEAR PORE COMPLEX PROTEIN NUP205"/>
    <property type="match status" value="1"/>
</dbReference>
<reference evidence="5" key="1">
    <citation type="submission" date="2022-07" db="EMBL/GenBank/DDBJ databases">
        <title>Genome Sequence of Xylaria arbuscula.</title>
        <authorList>
            <person name="Buettner E."/>
        </authorList>
    </citation>
    <scope>NUCLEOTIDE SEQUENCE</scope>
    <source>
        <strain evidence="5">VT107</strain>
    </source>
</reference>
<dbReference type="PANTHER" id="PTHR31344">
    <property type="entry name" value="NUCLEAR PORE COMPLEX PROTEIN NUP205"/>
    <property type="match status" value="1"/>
</dbReference>
<evidence type="ECO:0000313" key="6">
    <source>
        <dbReference type="Proteomes" id="UP001148614"/>
    </source>
</evidence>
<dbReference type="Pfam" id="PF11894">
    <property type="entry name" value="Nup192"/>
    <property type="match status" value="1"/>
</dbReference>
<dbReference type="GO" id="GO:0044611">
    <property type="term" value="C:nuclear pore inner ring"/>
    <property type="evidence" value="ECO:0007669"/>
    <property type="project" value="TreeGrafter"/>
</dbReference>
<evidence type="ECO:0000256" key="3">
    <source>
        <dbReference type="ARBA" id="ARBA00022448"/>
    </source>
</evidence>
<dbReference type="VEuPathDB" id="FungiDB:F4678DRAFT_481257"/>
<dbReference type="InterPro" id="IPR021827">
    <property type="entry name" value="Nup186/Nup192/Nup205"/>
</dbReference>
<evidence type="ECO:0000256" key="4">
    <source>
        <dbReference type="ARBA" id="ARBA00023242"/>
    </source>
</evidence>
<proteinExistence type="inferred from homology"/>
<keyword evidence="6" id="KW-1185">Reference proteome</keyword>
<keyword evidence="3" id="KW-0813">Transport</keyword>
<evidence type="ECO:0000256" key="2">
    <source>
        <dbReference type="ARBA" id="ARBA00005892"/>
    </source>
</evidence>
<dbReference type="GO" id="GO:0006999">
    <property type="term" value="P:nuclear pore organization"/>
    <property type="evidence" value="ECO:0007669"/>
    <property type="project" value="TreeGrafter"/>
</dbReference>
<keyword evidence="4" id="KW-0539">Nucleus</keyword>
<evidence type="ECO:0000313" key="5">
    <source>
        <dbReference type="EMBL" id="KAJ3578030.1"/>
    </source>
</evidence>